<protein>
    <submittedName>
        <fullName evidence="1">Uncharacterized protein</fullName>
    </submittedName>
</protein>
<dbReference type="EMBL" id="GBXM01025239">
    <property type="protein sequence ID" value="JAH83338.1"/>
    <property type="molecule type" value="Transcribed_RNA"/>
</dbReference>
<reference evidence="1" key="1">
    <citation type="submission" date="2014-11" db="EMBL/GenBank/DDBJ databases">
        <authorList>
            <person name="Amaro Gonzalez C."/>
        </authorList>
    </citation>
    <scope>NUCLEOTIDE SEQUENCE</scope>
</reference>
<organism evidence="1">
    <name type="scientific">Anguilla anguilla</name>
    <name type="common">European freshwater eel</name>
    <name type="synonym">Muraena anguilla</name>
    <dbReference type="NCBI Taxonomy" id="7936"/>
    <lineage>
        <taxon>Eukaryota</taxon>
        <taxon>Metazoa</taxon>
        <taxon>Chordata</taxon>
        <taxon>Craniata</taxon>
        <taxon>Vertebrata</taxon>
        <taxon>Euteleostomi</taxon>
        <taxon>Actinopterygii</taxon>
        <taxon>Neopterygii</taxon>
        <taxon>Teleostei</taxon>
        <taxon>Anguilliformes</taxon>
        <taxon>Anguillidae</taxon>
        <taxon>Anguilla</taxon>
    </lineage>
</organism>
<proteinExistence type="predicted"/>
<name>A0A0E9W1I8_ANGAN</name>
<evidence type="ECO:0000313" key="1">
    <source>
        <dbReference type="EMBL" id="JAH83338.1"/>
    </source>
</evidence>
<reference evidence="1" key="2">
    <citation type="journal article" date="2015" name="Fish Shellfish Immunol.">
        <title>Early steps in the European eel (Anguilla anguilla)-Vibrio vulnificus interaction in the gills: Role of the RtxA13 toxin.</title>
        <authorList>
            <person name="Callol A."/>
            <person name="Pajuelo D."/>
            <person name="Ebbesson L."/>
            <person name="Teles M."/>
            <person name="MacKenzie S."/>
            <person name="Amaro C."/>
        </authorList>
    </citation>
    <scope>NUCLEOTIDE SEQUENCE</scope>
</reference>
<sequence length="15" mass="1856">MRLRTLENLQRNKAI</sequence>
<accession>A0A0E9W1I8</accession>